<accession>A0AAN6YLT0</accession>
<comment type="caution">
    <text evidence="3">The sequence shown here is derived from an EMBL/GenBank/DDBJ whole genome shotgun (WGS) entry which is preliminary data.</text>
</comment>
<feature type="region of interest" description="Disordered" evidence="1">
    <location>
        <begin position="500"/>
        <end position="524"/>
    </location>
</feature>
<keyword evidence="4" id="KW-1185">Reference proteome</keyword>
<dbReference type="Proteomes" id="UP001301958">
    <property type="component" value="Unassembled WGS sequence"/>
</dbReference>
<dbReference type="EMBL" id="MU865588">
    <property type="protein sequence ID" value="KAK4221081.1"/>
    <property type="molecule type" value="Genomic_DNA"/>
</dbReference>
<organism evidence="3 4">
    <name type="scientific">Podospora fimiseda</name>
    <dbReference type="NCBI Taxonomy" id="252190"/>
    <lineage>
        <taxon>Eukaryota</taxon>
        <taxon>Fungi</taxon>
        <taxon>Dikarya</taxon>
        <taxon>Ascomycota</taxon>
        <taxon>Pezizomycotina</taxon>
        <taxon>Sordariomycetes</taxon>
        <taxon>Sordariomycetidae</taxon>
        <taxon>Sordariales</taxon>
        <taxon>Podosporaceae</taxon>
        <taxon>Podospora</taxon>
    </lineage>
</organism>
<dbReference type="PANTHER" id="PTHR32046">
    <property type="entry name" value="G DOMAIN-CONTAINING PROTEIN"/>
    <property type="match status" value="1"/>
</dbReference>
<evidence type="ECO:0000259" key="2">
    <source>
        <dbReference type="Pfam" id="PF26633"/>
    </source>
</evidence>
<protein>
    <submittedName>
        <fullName evidence="3">P-loop-containing protein</fullName>
    </submittedName>
</protein>
<evidence type="ECO:0000313" key="3">
    <source>
        <dbReference type="EMBL" id="KAK4221081.1"/>
    </source>
</evidence>
<reference evidence="3" key="1">
    <citation type="journal article" date="2023" name="Mol. Phylogenet. Evol.">
        <title>Genome-scale phylogeny and comparative genomics of the fungal order Sordariales.</title>
        <authorList>
            <person name="Hensen N."/>
            <person name="Bonometti L."/>
            <person name="Westerberg I."/>
            <person name="Brannstrom I.O."/>
            <person name="Guillou S."/>
            <person name="Cros-Aarteil S."/>
            <person name="Calhoun S."/>
            <person name="Haridas S."/>
            <person name="Kuo A."/>
            <person name="Mondo S."/>
            <person name="Pangilinan J."/>
            <person name="Riley R."/>
            <person name="LaButti K."/>
            <person name="Andreopoulos B."/>
            <person name="Lipzen A."/>
            <person name="Chen C."/>
            <person name="Yan M."/>
            <person name="Daum C."/>
            <person name="Ng V."/>
            <person name="Clum A."/>
            <person name="Steindorff A."/>
            <person name="Ohm R.A."/>
            <person name="Martin F."/>
            <person name="Silar P."/>
            <person name="Natvig D.O."/>
            <person name="Lalanne C."/>
            <person name="Gautier V."/>
            <person name="Ament-Velasquez S.L."/>
            <person name="Kruys A."/>
            <person name="Hutchinson M.I."/>
            <person name="Powell A.J."/>
            <person name="Barry K."/>
            <person name="Miller A.N."/>
            <person name="Grigoriev I.V."/>
            <person name="Debuchy R."/>
            <person name="Gladieux P."/>
            <person name="Hiltunen Thoren M."/>
            <person name="Johannesson H."/>
        </authorList>
    </citation>
    <scope>NUCLEOTIDE SEQUENCE</scope>
    <source>
        <strain evidence="3">CBS 990.96</strain>
    </source>
</reference>
<sequence>MADILRVLRTYNHLHGILILLKPNAARLTVMFRFCIKQLLTHLHRNAAANIVFGFTNTRGSNYKPGDTFKPLEALLMEYTKSFRYLAARTKGVDMGYREENERSWDYSVTECRRLVKYFEKLTPHQVRSTINLNETRDIIVKLTEPMTLIAQKIQTSISVNNDQIQKLRTAELSRAELEKSLYVQRETLESYEVGDPRTVCTHSQCVEVRGDFAGRDETVVIYKTMCHKPCGLGRVVKRNQKGHPELESCSAMMPNGFCRICRHHFMDHMHIYYDYRPMTYIHQNKDVSRNLIKHASDIQIQQEAIKMKQIAIEEFKLEYAQVQEAAVHFGFFLKRHSIEPYNDATIEYVDHLINQEKVKIESGGSKQVLYNLEKYKTQHIEKVKAITKAMERGDDSFLLDDKGIWQLVTTLYGLPHFGEDLKKIMQINQKAADGAFREKSFNVMAGAHWKRGKRKSISGKIKKGGRRYSLVLARVEGEDNEVEAKKEDAKEAAVIEEEVDDGNHQYHHSRDTNGMASSSGDSTITGPLSSMGWTLRVYNGARNKLQSFLGWS</sequence>
<proteinExistence type="predicted"/>
<name>A0AAN6YLT0_9PEZI</name>
<dbReference type="PANTHER" id="PTHR32046:SF11">
    <property type="entry name" value="IMMUNE-ASSOCIATED NUCLEOTIDE-BINDING PROTEIN 10-LIKE"/>
    <property type="match status" value="1"/>
</dbReference>
<reference evidence="3" key="2">
    <citation type="submission" date="2023-05" db="EMBL/GenBank/DDBJ databases">
        <authorList>
            <consortium name="Lawrence Berkeley National Laboratory"/>
            <person name="Steindorff A."/>
            <person name="Hensen N."/>
            <person name="Bonometti L."/>
            <person name="Westerberg I."/>
            <person name="Brannstrom I.O."/>
            <person name="Guillou S."/>
            <person name="Cros-Aarteil S."/>
            <person name="Calhoun S."/>
            <person name="Haridas S."/>
            <person name="Kuo A."/>
            <person name="Mondo S."/>
            <person name="Pangilinan J."/>
            <person name="Riley R."/>
            <person name="Labutti K."/>
            <person name="Andreopoulos B."/>
            <person name="Lipzen A."/>
            <person name="Chen C."/>
            <person name="Yanf M."/>
            <person name="Daum C."/>
            <person name="Ng V."/>
            <person name="Clum A."/>
            <person name="Ohm R."/>
            <person name="Martin F."/>
            <person name="Silar P."/>
            <person name="Natvig D."/>
            <person name="Lalanne C."/>
            <person name="Gautier V."/>
            <person name="Ament-Velasquez S.L."/>
            <person name="Kruys A."/>
            <person name="Hutchinson M.I."/>
            <person name="Powell A.J."/>
            <person name="Barry K."/>
            <person name="Miller A.N."/>
            <person name="Grigoriev I.V."/>
            <person name="Debuchy R."/>
            <person name="Gladieux P."/>
            <person name="Thoren M.H."/>
            <person name="Johannesson H."/>
        </authorList>
    </citation>
    <scope>NUCLEOTIDE SEQUENCE</scope>
    <source>
        <strain evidence="3">CBS 990.96</strain>
    </source>
</reference>
<dbReference type="Pfam" id="PF26633">
    <property type="entry name" value="DUF8206"/>
    <property type="match status" value="1"/>
</dbReference>
<evidence type="ECO:0000313" key="4">
    <source>
        <dbReference type="Proteomes" id="UP001301958"/>
    </source>
</evidence>
<feature type="compositionally biased region" description="Polar residues" evidence="1">
    <location>
        <begin position="513"/>
        <end position="524"/>
    </location>
</feature>
<dbReference type="AlphaFoldDB" id="A0AAN6YLT0"/>
<evidence type="ECO:0000256" key="1">
    <source>
        <dbReference type="SAM" id="MobiDB-lite"/>
    </source>
</evidence>
<gene>
    <name evidence="3" type="ORF">QBC38DRAFT_550250</name>
</gene>
<dbReference type="InterPro" id="IPR058519">
    <property type="entry name" value="DUF8206"/>
</dbReference>
<feature type="compositionally biased region" description="Basic and acidic residues" evidence="1">
    <location>
        <begin position="502"/>
        <end position="512"/>
    </location>
</feature>
<feature type="domain" description="DUF8206" evidence="2">
    <location>
        <begin position="194"/>
        <end position="275"/>
    </location>
</feature>